<dbReference type="InterPro" id="IPR002711">
    <property type="entry name" value="HNH"/>
</dbReference>
<dbReference type="PANTHER" id="PTHR33877:SF1">
    <property type="entry name" value="TYPE IV METHYL-DIRECTED RESTRICTION ENZYME ECOKMCRA"/>
    <property type="match status" value="1"/>
</dbReference>
<reference evidence="2 3" key="1">
    <citation type="journal article" date="2020" name="ISME J.">
        <title>Comparative genomics reveals insights into cyanobacterial evolution and habitat adaptation.</title>
        <authorList>
            <person name="Chen M.Y."/>
            <person name="Teng W.K."/>
            <person name="Zhao L."/>
            <person name="Hu C.X."/>
            <person name="Zhou Y.K."/>
            <person name="Han B.P."/>
            <person name="Song L.R."/>
            <person name="Shu W.S."/>
        </authorList>
    </citation>
    <scope>NUCLEOTIDE SEQUENCE [LARGE SCALE GENOMIC DNA]</scope>
    <source>
        <strain evidence="2 3">FACHB-288</strain>
    </source>
</reference>
<evidence type="ECO:0000313" key="3">
    <source>
        <dbReference type="Proteomes" id="UP000658514"/>
    </source>
</evidence>
<dbReference type="CDD" id="cd00085">
    <property type="entry name" value="HNHc"/>
    <property type="match status" value="1"/>
</dbReference>
<keyword evidence="3" id="KW-1185">Reference proteome</keyword>
<dbReference type="InterPro" id="IPR003615">
    <property type="entry name" value="HNH_nuc"/>
</dbReference>
<dbReference type="Proteomes" id="UP000658514">
    <property type="component" value="Unassembled WGS sequence"/>
</dbReference>
<organism evidence="2 3">
    <name type="scientific">Calothrix parietina FACHB-288</name>
    <dbReference type="NCBI Taxonomy" id="2692896"/>
    <lineage>
        <taxon>Bacteria</taxon>
        <taxon>Bacillati</taxon>
        <taxon>Cyanobacteriota</taxon>
        <taxon>Cyanophyceae</taxon>
        <taxon>Nostocales</taxon>
        <taxon>Calotrichaceae</taxon>
        <taxon>Calothrix</taxon>
    </lineage>
</organism>
<dbReference type="SMART" id="SM00507">
    <property type="entry name" value="HNHc"/>
    <property type="match status" value="1"/>
</dbReference>
<evidence type="ECO:0000313" key="2">
    <source>
        <dbReference type="EMBL" id="MBD2197046.1"/>
    </source>
</evidence>
<accession>A0ABR8AAN0</accession>
<dbReference type="GO" id="GO:0004519">
    <property type="term" value="F:endonuclease activity"/>
    <property type="evidence" value="ECO:0007669"/>
    <property type="project" value="UniProtKB-KW"/>
</dbReference>
<keyword evidence="2" id="KW-0255">Endonuclease</keyword>
<dbReference type="PANTHER" id="PTHR33877">
    <property type="entry name" value="SLL1193 PROTEIN"/>
    <property type="match status" value="1"/>
</dbReference>
<proteinExistence type="predicted"/>
<sequence length="151" mass="17572">MVPQSIREIIADRAKYLCEYCHSPEFVNTDRFTVDHLIPQSLGGSDELENLALCCRRCNERRYNFTSGIDPQTQKEIPLFNPRTQQWSEHFIWSVNGTNIVGITPTGRATCNRLDMNDQRHSNGFIQKSRRLWVQVGWHPPREDPRQESGN</sequence>
<dbReference type="Pfam" id="PF01844">
    <property type="entry name" value="HNH"/>
    <property type="match status" value="1"/>
</dbReference>
<dbReference type="RefSeq" id="WP_190543693.1">
    <property type="nucleotide sequence ID" value="NZ_CAWPNO010000056.1"/>
</dbReference>
<dbReference type="EMBL" id="JACJQH010000024">
    <property type="protein sequence ID" value="MBD2197046.1"/>
    <property type="molecule type" value="Genomic_DNA"/>
</dbReference>
<protein>
    <submittedName>
        <fullName evidence="2">HNH endonuclease</fullName>
    </submittedName>
</protein>
<evidence type="ECO:0000259" key="1">
    <source>
        <dbReference type="SMART" id="SM00507"/>
    </source>
</evidence>
<dbReference type="InterPro" id="IPR052892">
    <property type="entry name" value="NA-targeting_endonuclease"/>
</dbReference>
<comment type="caution">
    <text evidence="2">The sequence shown here is derived from an EMBL/GenBank/DDBJ whole genome shotgun (WGS) entry which is preliminary data.</text>
</comment>
<gene>
    <name evidence="2" type="ORF">H6G24_16335</name>
</gene>
<keyword evidence="2" id="KW-0378">Hydrolase</keyword>
<feature type="domain" description="HNH nuclease" evidence="1">
    <location>
        <begin position="5"/>
        <end position="60"/>
    </location>
</feature>
<dbReference type="Gene3D" id="1.10.30.50">
    <property type="match status" value="1"/>
</dbReference>
<name>A0ABR8AAN0_9CYAN</name>
<keyword evidence="2" id="KW-0540">Nuclease</keyword>